<accession>A0A4R9ARL8</accession>
<proteinExistence type="predicted"/>
<protein>
    <submittedName>
        <fullName evidence="2">SHOCT domain-containing protein</fullName>
    </submittedName>
</protein>
<keyword evidence="3" id="KW-1185">Reference proteome</keyword>
<dbReference type="EMBL" id="SOHK01000006">
    <property type="protein sequence ID" value="TFD68493.1"/>
    <property type="molecule type" value="Genomic_DNA"/>
</dbReference>
<gene>
    <name evidence="2" type="ORF">E3T47_03310</name>
</gene>
<organism evidence="2 3">
    <name type="scientific">Cryobacterium ruanii</name>
    <dbReference type="NCBI Taxonomy" id="1259197"/>
    <lineage>
        <taxon>Bacteria</taxon>
        <taxon>Bacillati</taxon>
        <taxon>Actinomycetota</taxon>
        <taxon>Actinomycetes</taxon>
        <taxon>Micrococcales</taxon>
        <taxon>Microbacteriaceae</taxon>
        <taxon>Cryobacterium</taxon>
    </lineage>
</organism>
<feature type="domain" description="SHOCT" evidence="1">
    <location>
        <begin position="20"/>
        <end position="43"/>
    </location>
</feature>
<reference evidence="2 3" key="1">
    <citation type="submission" date="2019-03" db="EMBL/GenBank/DDBJ databases">
        <title>Genomics of glacier-inhabiting Cryobacterium strains.</title>
        <authorList>
            <person name="Liu Q."/>
            <person name="Xin Y.-H."/>
        </authorList>
    </citation>
    <scope>NUCLEOTIDE SEQUENCE [LARGE SCALE GENOMIC DNA]</scope>
    <source>
        <strain evidence="2 3">Sr36</strain>
    </source>
</reference>
<sequence>MAAAKTPPVTAEPAQTDVLAQIQKLSELQAAGVLTEAEFAQKKVELLARL</sequence>
<dbReference type="OrthoDB" id="5996503at2"/>
<dbReference type="Pfam" id="PF09851">
    <property type="entry name" value="SHOCT"/>
    <property type="match status" value="1"/>
</dbReference>
<evidence type="ECO:0000259" key="1">
    <source>
        <dbReference type="Pfam" id="PF09851"/>
    </source>
</evidence>
<evidence type="ECO:0000313" key="3">
    <source>
        <dbReference type="Proteomes" id="UP000298154"/>
    </source>
</evidence>
<dbReference type="Proteomes" id="UP000298154">
    <property type="component" value="Unassembled WGS sequence"/>
</dbReference>
<name>A0A4R9ARL8_9MICO</name>
<evidence type="ECO:0000313" key="2">
    <source>
        <dbReference type="EMBL" id="TFD68493.1"/>
    </source>
</evidence>
<comment type="caution">
    <text evidence="2">The sequence shown here is derived from an EMBL/GenBank/DDBJ whole genome shotgun (WGS) entry which is preliminary data.</text>
</comment>
<dbReference type="AlphaFoldDB" id="A0A4R9ARL8"/>
<dbReference type="InterPro" id="IPR018649">
    <property type="entry name" value="SHOCT"/>
</dbReference>